<evidence type="ECO:0000313" key="2">
    <source>
        <dbReference type="EMBL" id="ABD82006.1"/>
    </source>
</evidence>
<dbReference type="RefSeq" id="WP_011469223.1">
    <property type="nucleotide sequence ID" value="NC_007912.1"/>
</dbReference>
<sequence>MSLIKTYSEGYAIEIRNGEIWAVPADGAPYLLSKRHPKWQAIAKEVAKLVSAECFIYSHHTTKPRPDRKDDQLTLVFDYLLRFQTAVVFFNVDTHYQRNSKKHKKGARRARGHFTAAKRSSLVKLYNHLGLKLPTRFSQFHQALAQLQGKIFTAQESATAGISTINKTSLQLLNISSGELKALFDKKNQQPIYGGTTNQRQQYDRTKKQEPQPTSGAVTYPEQSMYKHGALQTTCNQQRVTSTPEQQSVKEWLEDYTRADQITY</sequence>
<protein>
    <submittedName>
        <fullName evidence="2">Uncharacterized protein</fullName>
    </submittedName>
</protein>
<organism evidence="2 3">
    <name type="scientific">Saccharophagus degradans (strain 2-40 / ATCC 43961 / DSM 17024)</name>
    <dbReference type="NCBI Taxonomy" id="203122"/>
    <lineage>
        <taxon>Bacteria</taxon>
        <taxon>Pseudomonadati</taxon>
        <taxon>Pseudomonadota</taxon>
        <taxon>Gammaproteobacteria</taxon>
        <taxon>Cellvibrionales</taxon>
        <taxon>Cellvibrionaceae</taxon>
        <taxon>Saccharophagus</taxon>
    </lineage>
</organism>
<dbReference type="Proteomes" id="UP000001947">
    <property type="component" value="Chromosome"/>
</dbReference>
<keyword evidence="3" id="KW-1185">Reference proteome</keyword>
<dbReference type="EMBL" id="CP000282">
    <property type="protein sequence ID" value="ABD82006.1"/>
    <property type="molecule type" value="Genomic_DNA"/>
</dbReference>
<dbReference type="GeneID" id="98614403"/>
<reference evidence="2 3" key="1">
    <citation type="journal article" date="2008" name="PLoS Genet.">
        <title>Complete genome sequence of the complex carbohydrate-degrading marine bacterium, Saccharophagus degradans strain 2-40 T.</title>
        <authorList>
            <person name="Weiner R.M."/>
            <person name="Taylor L.E.II."/>
            <person name="Henrissat B."/>
            <person name="Hauser L."/>
            <person name="Land M."/>
            <person name="Coutinho P.M."/>
            <person name="Rancurel C."/>
            <person name="Saunders E.H."/>
            <person name="Longmire A.G."/>
            <person name="Zhang H."/>
            <person name="Bayer E.A."/>
            <person name="Gilbert H.J."/>
            <person name="Larimer F."/>
            <person name="Zhulin I.B."/>
            <person name="Ekborg N.A."/>
            <person name="Lamed R."/>
            <person name="Richardson P.M."/>
            <person name="Borovok I."/>
            <person name="Hutcheson S."/>
        </authorList>
    </citation>
    <scope>NUCLEOTIDE SEQUENCE [LARGE SCALE GENOMIC DNA]</scope>
    <source>
        <strain evidence="3">2-40 / ATCC 43961 / DSM 17024</strain>
    </source>
</reference>
<dbReference type="HOGENOM" id="CLU_1029846_0_0_6"/>
<evidence type="ECO:0000313" key="3">
    <source>
        <dbReference type="Proteomes" id="UP000001947"/>
    </source>
</evidence>
<dbReference type="AlphaFoldDB" id="Q21H23"/>
<feature type="compositionally biased region" description="Polar residues" evidence="1">
    <location>
        <begin position="190"/>
        <end position="201"/>
    </location>
</feature>
<feature type="region of interest" description="Disordered" evidence="1">
    <location>
        <begin position="190"/>
        <end position="217"/>
    </location>
</feature>
<dbReference type="OrthoDB" id="6381296at2"/>
<name>Q21H23_SACD2</name>
<dbReference type="eggNOG" id="ENOG5032UKQ">
    <property type="taxonomic scope" value="Bacteria"/>
</dbReference>
<dbReference type="STRING" id="203122.Sde_2746"/>
<proteinExistence type="predicted"/>
<accession>Q21H23</accession>
<dbReference type="KEGG" id="sde:Sde_2746"/>
<evidence type="ECO:0000256" key="1">
    <source>
        <dbReference type="SAM" id="MobiDB-lite"/>
    </source>
</evidence>
<gene>
    <name evidence="2" type="ordered locus">Sde_2746</name>
</gene>